<accession>A0ABW4CAR0</accession>
<organism evidence="1 2">
    <name type="scientific">Kroppenstedtia sanguinis</name>
    <dbReference type="NCBI Taxonomy" id="1380684"/>
    <lineage>
        <taxon>Bacteria</taxon>
        <taxon>Bacillati</taxon>
        <taxon>Bacillota</taxon>
        <taxon>Bacilli</taxon>
        <taxon>Bacillales</taxon>
        <taxon>Thermoactinomycetaceae</taxon>
        <taxon>Kroppenstedtia</taxon>
    </lineage>
</organism>
<keyword evidence="2" id="KW-1185">Reference proteome</keyword>
<comment type="caution">
    <text evidence="1">The sequence shown here is derived from an EMBL/GenBank/DDBJ whole genome shotgun (WGS) entry which is preliminary data.</text>
</comment>
<dbReference type="Proteomes" id="UP001597282">
    <property type="component" value="Unassembled WGS sequence"/>
</dbReference>
<name>A0ABW4CAR0_9BACL</name>
<protein>
    <submittedName>
        <fullName evidence="1">Uncharacterized protein</fullName>
    </submittedName>
</protein>
<reference evidence="2" key="1">
    <citation type="journal article" date="2019" name="Int. J. Syst. Evol. Microbiol.">
        <title>The Global Catalogue of Microorganisms (GCM) 10K type strain sequencing project: providing services to taxonomists for standard genome sequencing and annotation.</title>
        <authorList>
            <consortium name="The Broad Institute Genomics Platform"/>
            <consortium name="The Broad Institute Genome Sequencing Center for Infectious Disease"/>
            <person name="Wu L."/>
            <person name="Ma J."/>
        </authorList>
    </citation>
    <scope>NUCLEOTIDE SEQUENCE [LARGE SCALE GENOMIC DNA]</scope>
    <source>
        <strain evidence="2">S1</strain>
    </source>
</reference>
<evidence type="ECO:0000313" key="2">
    <source>
        <dbReference type="Proteomes" id="UP001597282"/>
    </source>
</evidence>
<gene>
    <name evidence="1" type="ORF">ACFQ4Y_06410</name>
</gene>
<proteinExistence type="predicted"/>
<dbReference type="EMBL" id="JBHTNU010000005">
    <property type="protein sequence ID" value="MFD1426571.1"/>
    <property type="molecule type" value="Genomic_DNA"/>
</dbReference>
<evidence type="ECO:0000313" key="1">
    <source>
        <dbReference type="EMBL" id="MFD1426571.1"/>
    </source>
</evidence>
<sequence length="72" mass="8065">MSINQLVADMKKVNANAGEEFKETEKWEGKCFLAFKIGKSHLAVTALCKRLVAHGYSIALQVRPEADIFRGR</sequence>